<organism evidence="1 2">
    <name type="scientific">Convivina intestini</name>
    <dbReference type="NCBI Taxonomy" id="1505726"/>
    <lineage>
        <taxon>Bacteria</taxon>
        <taxon>Bacillati</taxon>
        <taxon>Bacillota</taxon>
        <taxon>Bacilli</taxon>
        <taxon>Lactobacillales</taxon>
        <taxon>Lactobacillaceae</taxon>
        <taxon>Convivina</taxon>
    </lineage>
</organism>
<gene>
    <name evidence="1" type="ORF">C7384_101133</name>
</gene>
<evidence type="ECO:0000313" key="2">
    <source>
        <dbReference type="Proteomes" id="UP000245433"/>
    </source>
</evidence>
<dbReference type="OrthoDB" id="1644322at2"/>
<sequence length="117" mass="13695">MNKEQLVRVKNYFENDYRERGKVKWNGFFLSDHTLQMKKHQQESVIDSTEMTLSTIIQLSQHAWANHHLVTVQSNSQNLDGQFLPPVTGLIEEMTNQTIQITGQILNWDEVLNIVER</sequence>
<comment type="caution">
    <text evidence="1">The sequence shown here is derived from an EMBL/GenBank/DDBJ whole genome shotgun (WGS) entry which is preliminary data.</text>
</comment>
<accession>A0A2U1DEX6</accession>
<name>A0A2U1DEX6_9LACO</name>
<evidence type="ECO:0000313" key="1">
    <source>
        <dbReference type="EMBL" id="PVY86220.1"/>
    </source>
</evidence>
<dbReference type="Proteomes" id="UP000245433">
    <property type="component" value="Unassembled WGS sequence"/>
</dbReference>
<evidence type="ECO:0008006" key="3">
    <source>
        <dbReference type="Google" id="ProtNLM"/>
    </source>
</evidence>
<reference evidence="1 2" key="1">
    <citation type="submission" date="2018-04" db="EMBL/GenBank/DDBJ databases">
        <title>Genomic Encyclopedia of Type Strains, Phase IV (KMG-IV): sequencing the most valuable type-strain genomes for metagenomic binning, comparative biology and taxonomic classification.</title>
        <authorList>
            <person name="Goeker M."/>
        </authorList>
    </citation>
    <scope>NUCLEOTIDE SEQUENCE [LARGE SCALE GENOMIC DNA]</scope>
    <source>
        <strain evidence="1 2">DSM 28795</strain>
    </source>
</reference>
<dbReference type="EMBL" id="QEKT01000001">
    <property type="protein sequence ID" value="PVY86220.1"/>
    <property type="molecule type" value="Genomic_DNA"/>
</dbReference>
<keyword evidence="2" id="KW-1185">Reference proteome</keyword>
<dbReference type="AlphaFoldDB" id="A0A2U1DEX6"/>
<protein>
    <recommendedName>
        <fullName evidence="3">YolD-like protein</fullName>
    </recommendedName>
</protein>
<proteinExistence type="predicted"/>
<dbReference type="RefSeq" id="WP_089937432.1">
    <property type="nucleotide sequence ID" value="NZ_CAKOEW010000002.1"/>
</dbReference>